<evidence type="ECO:0000256" key="4">
    <source>
        <dbReference type="ARBA" id="ARBA00023014"/>
    </source>
</evidence>
<dbReference type="InterPro" id="IPR054822">
    <property type="entry name" value="DsrO-like"/>
</dbReference>
<accession>A0A1Q8R0L5</accession>
<dbReference type="GO" id="GO:0051539">
    <property type="term" value="F:4 iron, 4 sulfur cluster binding"/>
    <property type="evidence" value="ECO:0007669"/>
    <property type="project" value="UniProtKB-KW"/>
</dbReference>
<feature type="domain" description="4Fe-4S ferredoxin-type" evidence="5">
    <location>
        <begin position="5"/>
        <end position="35"/>
    </location>
</feature>
<dbReference type="Proteomes" id="UP000186102">
    <property type="component" value="Unassembled WGS sequence"/>
</dbReference>
<gene>
    <name evidence="6" type="ORF">DSOL_1041</name>
</gene>
<evidence type="ECO:0000256" key="3">
    <source>
        <dbReference type="ARBA" id="ARBA00023004"/>
    </source>
</evidence>
<organism evidence="6 7">
    <name type="scientific">Desulfosporosinus metallidurans</name>
    <dbReference type="NCBI Taxonomy" id="1888891"/>
    <lineage>
        <taxon>Bacteria</taxon>
        <taxon>Bacillati</taxon>
        <taxon>Bacillota</taxon>
        <taxon>Clostridia</taxon>
        <taxon>Eubacteriales</taxon>
        <taxon>Desulfitobacteriaceae</taxon>
        <taxon>Desulfosporosinus</taxon>
    </lineage>
</organism>
<evidence type="ECO:0000256" key="1">
    <source>
        <dbReference type="ARBA" id="ARBA00022485"/>
    </source>
</evidence>
<evidence type="ECO:0000256" key="2">
    <source>
        <dbReference type="ARBA" id="ARBA00022723"/>
    </source>
</evidence>
<dbReference type="PROSITE" id="PS00198">
    <property type="entry name" value="4FE4S_FER_1"/>
    <property type="match status" value="1"/>
</dbReference>
<keyword evidence="2" id="KW-0479">Metal-binding</keyword>
<keyword evidence="7" id="KW-1185">Reference proteome</keyword>
<evidence type="ECO:0000313" key="7">
    <source>
        <dbReference type="Proteomes" id="UP000186102"/>
    </source>
</evidence>
<comment type="caution">
    <text evidence="6">The sequence shown here is derived from an EMBL/GenBank/DDBJ whole genome shotgun (WGS) entry which is preliminary data.</text>
</comment>
<keyword evidence="1" id="KW-0004">4Fe-4S</keyword>
<dbReference type="PANTHER" id="PTHR43177:SF9">
    <property type="entry name" value="PROTEIN NRFC"/>
    <property type="match status" value="1"/>
</dbReference>
<evidence type="ECO:0000259" key="5">
    <source>
        <dbReference type="PROSITE" id="PS51379"/>
    </source>
</evidence>
<keyword evidence="4" id="KW-0411">Iron-sulfur</keyword>
<dbReference type="Gene3D" id="3.30.70.20">
    <property type="match status" value="2"/>
</dbReference>
<dbReference type="InterPro" id="IPR017896">
    <property type="entry name" value="4Fe4S_Fe-S-bd"/>
</dbReference>
<keyword evidence="3" id="KW-0408">Iron</keyword>
<evidence type="ECO:0000313" key="6">
    <source>
        <dbReference type="EMBL" id="OLN32930.1"/>
    </source>
</evidence>
<dbReference type="PROSITE" id="PS51379">
    <property type="entry name" value="4FE4S_FER_2"/>
    <property type="match status" value="2"/>
</dbReference>
<dbReference type="GO" id="GO:0046872">
    <property type="term" value="F:metal ion binding"/>
    <property type="evidence" value="ECO:0007669"/>
    <property type="project" value="UniProtKB-KW"/>
</dbReference>
<dbReference type="PANTHER" id="PTHR43177">
    <property type="entry name" value="PROTEIN NRFC"/>
    <property type="match status" value="1"/>
</dbReference>
<dbReference type="InterPro" id="IPR050954">
    <property type="entry name" value="ET_IronSulfur_Cluster-Binding"/>
</dbReference>
<dbReference type="NCBIfam" id="NF045797">
    <property type="entry name" value="DsrO"/>
    <property type="match status" value="1"/>
</dbReference>
<name>A0A1Q8R0L5_9FIRM</name>
<protein>
    <submittedName>
        <fullName evidence="6">Tetrathionate reductase subunit B</fullName>
    </submittedName>
</protein>
<sequence>MGKRYAMVIDLRRCVGCHACTVACKSENNVPLGVNRSWVEELETGKFPNVSRHRLPRLCNHCENPSCLNVCPVKATYQLEDGTVLVDYDRCIGCGYCIAACPYDARFINPERKTAEKCTYCHERVEVGLLPACVNTCIGGARFFGDLNDPISEVSKLLATQAVTVSKPETNNRPQTYYIGADEKALRPNLLKIVGGEN</sequence>
<dbReference type="Pfam" id="PF13247">
    <property type="entry name" value="Fer4_11"/>
    <property type="match status" value="1"/>
</dbReference>
<reference evidence="6 7" key="1">
    <citation type="submission" date="2016-09" db="EMBL/GenBank/DDBJ databases">
        <title>Complete genome of Desulfosporosinus sp. OL.</title>
        <authorList>
            <person name="Mardanov A."/>
            <person name="Beletsky A."/>
            <person name="Panova A."/>
            <person name="Karnachuk O."/>
            <person name="Ravin N."/>
        </authorList>
    </citation>
    <scope>NUCLEOTIDE SEQUENCE [LARGE SCALE GENOMIC DNA]</scope>
    <source>
        <strain evidence="6 7">OL</strain>
    </source>
</reference>
<dbReference type="SUPFAM" id="SSF54862">
    <property type="entry name" value="4Fe-4S ferredoxins"/>
    <property type="match status" value="1"/>
</dbReference>
<dbReference type="Pfam" id="PF12797">
    <property type="entry name" value="Fer4_2"/>
    <property type="match status" value="1"/>
</dbReference>
<feature type="domain" description="4Fe-4S ferredoxin-type" evidence="5">
    <location>
        <begin position="82"/>
        <end position="111"/>
    </location>
</feature>
<dbReference type="OrthoDB" id="9810688at2"/>
<dbReference type="CDD" id="cd10551">
    <property type="entry name" value="PsrB"/>
    <property type="match status" value="1"/>
</dbReference>
<dbReference type="STRING" id="1888891.DSOL_1041"/>
<dbReference type="AlphaFoldDB" id="A0A1Q8R0L5"/>
<proteinExistence type="predicted"/>
<dbReference type="EMBL" id="MLBF01000005">
    <property type="protein sequence ID" value="OLN32930.1"/>
    <property type="molecule type" value="Genomic_DNA"/>
</dbReference>
<dbReference type="InterPro" id="IPR017900">
    <property type="entry name" value="4Fe4S_Fe_S_CS"/>
</dbReference>